<evidence type="ECO:0000313" key="3">
    <source>
        <dbReference type="Proteomes" id="UP000301751"/>
    </source>
</evidence>
<dbReference type="SUPFAM" id="SSF47336">
    <property type="entry name" value="ACP-like"/>
    <property type="match status" value="1"/>
</dbReference>
<sequence length="81" mass="8583">MTTDDTLKSVLATLFGIDAAGITDATSMDTVEAWDSIQHMNLVLAIEEEFGISIPDEDAANITSFALIRLVVAEQLAARGG</sequence>
<dbReference type="Pfam" id="PF00550">
    <property type="entry name" value="PP-binding"/>
    <property type="match status" value="1"/>
</dbReference>
<dbReference type="InterPro" id="IPR009081">
    <property type="entry name" value="PP-bd_ACP"/>
</dbReference>
<dbReference type="PROSITE" id="PS50075">
    <property type="entry name" value="CARRIER"/>
    <property type="match status" value="1"/>
</dbReference>
<protein>
    <recommendedName>
        <fullName evidence="1">Carrier domain-containing protein</fullName>
    </recommendedName>
</protein>
<dbReference type="Proteomes" id="UP000301751">
    <property type="component" value="Unassembled WGS sequence"/>
</dbReference>
<name>A0A480B048_9BURK</name>
<dbReference type="RefSeq" id="WP_137735635.1">
    <property type="nucleotide sequence ID" value="NZ_BJCL01000022.1"/>
</dbReference>
<proteinExistence type="predicted"/>
<keyword evidence="3" id="KW-1185">Reference proteome</keyword>
<dbReference type="InterPro" id="IPR036736">
    <property type="entry name" value="ACP-like_sf"/>
</dbReference>
<dbReference type="Gene3D" id="1.10.1200.10">
    <property type="entry name" value="ACP-like"/>
    <property type="match status" value="1"/>
</dbReference>
<feature type="domain" description="Carrier" evidence="1">
    <location>
        <begin position="1"/>
        <end position="76"/>
    </location>
</feature>
<comment type="caution">
    <text evidence="2">The sequence shown here is derived from an EMBL/GenBank/DDBJ whole genome shotgun (WGS) entry which is preliminary data.</text>
</comment>
<gene>
    <name evidence="2" type="ORF">AQPW35_50130</name>
</gene>
<dbReference type="AlphaFoldDB" id="A0A480B048"/>
<organism evidence="2 3">
    <name type="scientific">Pseudaquabacterium pictum</name>
    <dbReference type="NCBI Taxonomy" id="2315236"/>
    <lineage>
        <taxon>Bacteria</taxon>
        <taxon>Pseudomonadati</taxon>
        <taxon>Pseudomonadota</taxon>
        <taxon>Betaproteobacteria</taxon>
        <taxon>Burkholderiales</taxon>
        <taxon>Sphaerotilaceae</taxon>
        <taxon>Pseudaquabacterium</taxon>
    </lineage>
</organism>
<dbReference type="OrthoDB" id="7063706at2"/>
<accession>A0A480B048</accession>
<evidence type="ECO:0000259" key="1">
    <source>
        <dbReference type="PROSITE" id="PS50075"/>
    </source>
</evidence>
<dbReference type="EMBL" id="BJCL01000022">
    <property type="protein sequence ID" value="GCL65932.1"/>
    <property type="molecule type" value="Genomic_DNA"/>
</dbReference>
<reference evidence="3" key="1">
    <citation type="submission" date="2019-03" db="EMBL/GenBank/DDBJ databases">
        <title>Aquabacterium pictum sp.nov., the first bacteriochlorophyll a-containing freshwater bacterium in the genus Aquabacterium of the class Betaproteobacteria.</title>
        <authorList>
            <person name="Hirose S."/>
            <person name="Tank M."/>
            <person name="Hara E."/>
            <person name="Tamaki H."/>
            <person name="Takaichi S."/>
            <person name="Haruta S."/>
            <person name="Hanada S."/>
        </authorList>
    </citation>
    <scope>NUCLEOTIDE SEQUENCE [LARGE SCALE GENOMIC DNA]</scope>
    <source>
        <strain evidence="3">W35</strain>
    </source>
</reference>
<evidence type="ECO:0000313" key="2">
    <source>
        <dbReference type="EMBL" id="GCL65932.1"/>
    </source>
</evidence>